<sequence>MKKTVSFDIEVPTDDVNEADMLINNALTRLERETGYTIDQIIHYPTPE</sequence>
<evidence type="ECO:0000313" key="1">
    <source>
        <dbReference type="EMBL" id="GAI27250.1"/>
    </source>
</evidence>
<proteinExistence type="predicted"/>
<reference evidence="1" key="1">
    <citation type="journal article" date="2014" name="Front. Microbiol.">
        <title>High frequency of phylogenetically diverse reductive dehalogenase-homologous genes in deep subseafloor sedimentary metagenomes.</title>
        <authorList>
            <person name="Kawai M."/>
            <person name="Futagami T."/>
            <person name="Toyoda A."/>
            <person name="Takaki Y."/>
            <person name="Nishi S."/>
            <person name="Hori S."/>
            <person name="Arai W."/>
            <person name="Tsubouchi T."/>
            <person name="Morono Y."/>
            <person name="Uchiyama I."/>
            <person name="Ito T."/>
            <person name="Fujiyama A."/>
            <person name="Inagaki F."/>
            <person name="Takami H."/>
        </authorList>
    </citation>
    <scope>NUCLEOTIDE SEQUENCE</scope>
    <source>
        <strain evidence="1">Expedition CK06-06</strain>
    </source>
</reference>
<comment type="caution">
    <text evidence="1">The sequence shown here is derived from an EMBL/GenBank/DDBJ whole genome shotgun (WGS) entry which is preliminary data.</text>
</comment>
<gene>
    <name evidence="1" type="ORF">S06H3_28234</name>
</gene>
<dbReference type="EMBL" id="BARV01016456">
    <property type="protein sequence ID" value="GAI27250.1"/>
    <property type="molecule type" value="Genomic_DNA"/>
</dbReference>
<name>X1NKB2_9ZZZZ</name>
<organism evidence="1">
    <name type="scientific">marine sediment metagenome</name>
    <dbReference type="NCBI Taxonomy" id="412755"/>
    <lineage>
        <taxon>unclassified sequences</taxon>
        <taxon>metagenomes</taxon>
        <taxon>ecological metagenomes</taxon>
    </lineage>
</organism>
<protein>
    <submittedName>
        <fullName evidence="1">Uncharacterized protein</fullName>
    </submittedName>
</protein>
<accession>X1NKB2</accession>
<dbReference type="AlphaFoldDB" id="X1NKB2"/>